<evidence type="ECO:0000313" key="2">
    <source>
        <dbReference type="Proteomes" id="UP001527052"/>
    </source>
</evidence>
<organism evidence="1 2">
    <name type="scientific">Lysinibacillus xylanilyticus</name>
    <dbReference type="NCBI Taxonomy" id="582475"/>
    <lineage>
        <taxon>Bacteria</taxon>
        <taxon>Bacillati</taxon>
        <taxon>Bacillota</taxon>
        <taxon>Bacilli</taxon>
        <taxon>Bacillales</taxon>
        <taxon>Bacillaceae</taxon>
        <taxon>Lysinibacillus</taxon>
    </lineage>
</organism>
<dbReference type="EMBL" id="JAMDLZ010000073">
    <property type="protein sequence ID" value="MCY9550023.1"/>
    <property type="molecule type" value="Genomic_DNA"/>
</dbReference>
<sequence>MRKIKWLSLIIGIIMILSACGKDESVKGDVNNVSETEPNEKIEVAQKEMEEEVIDPQPKNDLSAEVDIIMKDFNIILVEHQENLIEYLLGTSNLPLEDYQMKELLETGESVEESMNSIKLNTITEGDKKIAYLFEELKKYQDKRFQALKKYIDEPNDYDLEIIKANTVLASDIALKMIDIRAKGIGE</sequence>
<evidence type="ECO:0000313" key="1">
    <source>
        <dbReference type="EMBL" id="MCY9550023.1"/>
    </source>
</evidence>
<comment type="caution">
    <text evidence="1">The sequence shown here is derived from an EMBL/GenBank/DDBJ whole genome shotgun (WGS) entry which is preliminary data.</text>
</comment>
<protein>
    <recommendedName>
        <fullName evidence="3">Lipoprotein</fullName>
    </recommendedName>
</protein>
<proteinExistence type="predicted"/>
<gene>
    <name evidence="1" type="ORF">M5W82_24455</name>
</gene>
<evidence type="ECO:0008006" key="3">
    <source>
        <dbReference type="Google" id="ProtNLM"/>
    </source>
</evidence>
<dbReference type="RefSeq" id="WP_268639900.1">
    <property type="nucleotide sequence ID" value="NZ_JAMDLZ010000073.1"/>
</dbReference>
<keyword evidence="2" id="KW-1185">Reference proteome</keyword>
<dbReference type="PROSITE" id="PS51257">
    <property type="entry name" value="PROKAR_LIPOPROTEIN"/>
    <property type="match status" value="1"/>
</dbReference>
<dbReference type="Proteomes" id="UP001527052">
    <property type="component" value="Unassembled WGS sequence"/>
</dbReference>
<reference evidence="1 2" key="1">
    <citation type="submission" date="2022-05" db="EMBL/GenBank/DDBJ databases">
        <title>Genome Sequencing of Bee-Associated Microbes.</title>
        <authorList>
            <person name="Dunlap C."/>
        </authorList>
    </citation>
    <scope>NUCLEOTIDE SEQUENCE [LARGE SCALE GENOMIC DNA]</scope>
    <source>
        <strain evidence="1 2">NRRL BD-083</strain>
    </source>
</reference>
<accession>A0ABT4EY85</accession>
<name>A0ABT4EY85_9BACI</name>